<dbReference type="InterPro" id="IPR024629">
    <property type="entry name" value="Ribosomal_mL67"/>
</dbReference>
<evidence type="ECO:0000256" key="8">
    <source>
        <dbReference type="ARBA" id="ARBA00035185"/>
    </source>
</evidence>
<dbReference type="GO" id="GO:0005634">
    <property type="term" value="C:nucleus"/>
    <property type="evidence" value="ECO:0007669"/>
    <property type="project" value="EnsemblFungi"/>
</dbReference>
<dbReference type="VEuPathDB" id="FungiDB:GVI51_H01133"/>
<dbReference type="GO" id="GO:0003697">
    <property type="term" value="F:single-stranded DNA binding"/>
    <property type="evidence" value="ECO:0007669"/>
    <property type="project" value="EnsemblFungi"/>
</dbReference>
<sequence length="201" mass="24113">MSLMNKAVSRFRTAGWLEKAGYSPWLYLYRNLERGQVMYSQLPEYGERNIKTQFKRHQWENKTPSLRRDIWRVMCVVQMPNHQDSVQVYQNLCRLRYMRDVLYREEAQKHRKLNDKGQVWYSGQYRPTYTQEAVADLKESIDKSGSAGPVTLVWEDMWRMGERSVWEELDLEIKHRALPKLGNVIRDEHAMLKQLQLESLE</sequence>
<dbReference type="GO" id="GO:0003735">
    <property type="term" value="F:structural constituent of ribosome"/>
    <property type="evidence" value="ECO:0007669"/>
    <property type="project" value="EnsemblFungi"/>
</dbReference>
<dbReference type="VEuPathDB" id="FungiDB:B1J91_H01353g"/>
<dbReference type="Proteomes" id="UP000054886">
    <property type="component" value="Unassembled WGS sequence"/>
</dbReference>
<dbReference type="GO" id="GO:0000150">
    <property type="term" value="F:DNA strand exchange activity"/>
    <property type="evidence" value="ECO:0007669"/>
    <property type="project" value="EnsemblFungi"/>
</dbReference>
<evidence type="ECO:0000313" key="11">
    <source>
        <dbReference type="Proteomes" id="UP000054886"/>
    </source>
</evidence>
<proteinExistence type="inferred from homology"/>
<evidence type="ECO:0000256" key="6">
    <source>
        <dbReference type="ARBA" id="ARBA00023163"/>
    </source>
</evidence>
<evidence type="ECO:0000256" key="3">
    <source>
        <dbReference type="ARBA" id="ARBA00022980"/>
    </source>
</evidence>
<dbReference type="PANTHER" id="PTHR28184:SF1">
    <property type="entry name" value="LARGE RIBOSOMAL SUBUNIT PROTEIN ML67"/>
    <property type="match status" value="1"/>
</dbReference>
<evidence type="ECO:0000256" key="7">
    <source>
        <dbReference type="ARBA" id="ARBA00023274"/>
    </source>
</evidence>
<comment type="subcellular location">
    <subcellularLocation>
        <location evidence="1">Mitochondrion</location>
    </subcellularLocation>
</comment>
<keyword evidence="4" id="KW-0805">Transcription regulation</keyword>
<gene>
    <name evidence="10" type="ORF">AO440_001957</name>
</gene>
<keyword evidence="5" id="KW-0496">Mitochondrion</keyword>
<dbReference type="VEuPathDB" id="FungiDB:CAGL0H01353g"/>
<evidence type="ECO:0000256" key="9">
    <source>
        <dbReference type="ARBA" id="ARBA00035511"/>
    </source>
</evidence>
<dbReference type="GO" id="GO:0005762">
    <property type="term" value="C:mitochondrial large ribosomal subunit"/>
    <property type="evidence" value="ECO:0007669"/>
    <property type="project" value="EnsemblFungi"/>
</dbReference>
<dbReference type="PANTHER" id="PTHR28184">
    <property type="entry name" value="MITOCHONDRIAL HOMOLOGOUS RECOMBINATION PROTEIN 1"/>
    <property type="match status" value="1"/>
</dbReference>
<keyword evidence="7" id="KW-0687">Ribonucleoprotein</keyword>
<evidence type="ECO:0000256" key="1">
    <source>
        <dbReference type="ARBA" id="ARBA00004173"/>
    </source>
</evidence>
<dbReference type="AlphaFoldDB" id="A0A0W0EKY3"/>
<evidence type="ECO:0000256" key="4">
    <source>
        <dbReference type="ARBA" id="ARBA00023015"/>
    </source>
</evidence>
<dbReference type="VEuPathDB" id="FungiDB:GWK60_H01133"/>
<dbReference type="VEuPathDB" id="FungiDB:GW608_H01133"/>
<reference evidence="10 11" key="1">
    <citation type="submission" date="2015-10" db="EMBL/GenBank/DDBJ databases">
        <title>Draft genomes sequences of Candida glabrata isolates 1A, 1B, 2A, 2B, 3A and 3B.</title>
        <authorList>
            <person name="Haavelsrud O.E."/>
            <person name="Gaustad P."/>
        </authorList>
    </citation>
    <scope>NUCLEOTIDE SEQUENCE [LARGE SCALE GENOMIC DNA]</scope>
    <source>
        <strain evidence="10">910700640</strain>
    </source>
</reference>
<evidence type="ECO:0000256" key="2">
    <source>
        <dbReference type="ARBA" id="ARBA00010741"/>
    </source>
</evidence>
<dbReference type="GO" id="GO:0090297">
    <property type="term" value="P:positive regulation of mitochondrial DNA replication"/>
    <property type="evidence" value="ECO:0007669"/>
    <property type="project" value="EnsemblFungi"/>
</dbReference>
<dbReference type="EMBL" id="LLZZ01000148">
    <property type="protein sequence ID" value="KTA99077.1"/>
    <property type="molecule type" value="Genomic_DNA"/>
</dbReference>
<dbReference type="PhylomeDB" id="A0A0W0EKY3"/>
<accession>A0A0W0EKY3</accession>
<evidence type="ECO:0000256" key="5">
    <source>
        <dbReference type="ARBA" id="ARBA00023128"/>
    </source>
</evidence>
<dbReference type="OrthoDB" id="5333655at2759"/>
<organism evidence="10 11">
    <name type="scientific">Candida glabrata</name>
    <name type="common">Yeast</name>
    <name type="synonym">Torulopsis glabrata</name>
    <dbReference type="NCBI Taxonomy" id="5478"/>
    <lineage>
        <taxon>Eukaryota</taxon>
        <taxon>Fungi</taxon>
        <taxon>Dikarya</taxon>
        <taxon>Ascomycota</taxon>
        <taxon>Saccharomycotina</taxon>
        <taxon>Saccharomycetes</taxon>
        <taxon>Saccharomycetales</taxon>
        <taxon>Saccharomycetaceae</taxon>
        <taxon>Nakaseomyces</taxon>
    </lineage>
</organism>
<comment type="caution">
    <text evidence="10">The sequence shown here is derived from an EMBL/GenBank/DDBJ whole genome shotgun (WGS) entry which is preliminary data.</text>
</comment>
<dbReference type="GO" id="GO:0006355">
    <property type="term" value="P:regulation of DNA-templated transcription"/>
    <property type="evidence" value="ECO:0007669"/>
    <property type="project" value="EnsemblFungi"/>
</dbReference>
<keyword evidence="6" id="KW-0804">Transcription</keyword>
<dbReference type="OMA" id="YRPTYTQ"/>
<name>A0A0W0EKY3_CANGB</name>
<protein>
    <recommendedName>
        <fullName evidence="8">Large ribosomal subunit protein mL67</fullName>
    </recommendedName>
    <alternativeName>
        <fullName evidence="9">Mitochondrial homologous recombination protein 1</fullName>
    </alternativeName>
</protein>
<dbReference type="GO" id="GO:0034599">
    <property type="term" value="P:cellular response to oxidative stress"/>
    <property type="evidence" value="ECO:0007669"/>
    <property type="project" value="EnsemblFungi"/>
</dbReference>
<dbReference type="SMR" id="A0A0W0EKY3"/>
<evidence type="ECO:0000313" key="10">
    <source>
        <dbReference type="EMBL" id="KTA99077.1"/>
    </source>
</evidence>
<dbReference type="Pfam" id="PF12829">
    <property type="entry name" value="Mhr1"/>
    <property type="match status" value="1"/>
</dbReference>
<comment type="similarity">
    <text evidence="2">Belongs to the mitochondrion-specific ribosomal protein mL67 family.</text>
</comment>
<keyword evidence="3" id="KW-0689">Ribosomal protein</keyword>